<dbReference type="Proteomes" id="UP000700908">
    <property type="component" value="Unassembled WGS sequence"/>
</dbReference>
<evidence type="ECO:0000313" key="1">
    <source>
        <dbReference type="EMBL" id="MBY4798285.1"/>
    </source>
</evidence>
<dbReference type="EMBL" id="JAIMFO010000009">
    <property type="protein sequence ID" value="MBY4798285.1"/>
    <property type="molecule type" value="Genomic_DNA"/>
</dbReference>
<dbReference type="RefSeq" id="WP_222200007.1">
    <property type="nucleotide sequence ID" value="NZ_JAIMFO010000009.1"/>
</dbReference>
<proteinExistence type="predicted"/>
<organism evidence="1 2">
    <name type="scientific">Collinsella ureilytica</name>
    <dbReference type="NCBI Taxonomy" id="2869515"/>
    <lineage>
        <taxon>Bacteria</taxon>
        <taxon>Bacillati</taxon>
        <taxon>Actinomycetota</taxon>
        <taxon>Coriobacteriia</taxon>
        <taxon>Coriobacteriales</taxon>
        <taxon>Coriobacteriaceae</taxon>
        <taxon>Collinsella</taxon>
    </lineage>
</organism>
<sequence length="95" mass="11006">MNYSEYADEVMSDAEVYIEQALDHDVNRSWDEAREEILDSVSGNSIILIQFLILKNTFLMQTFCRGKRKTSLRCVTQKYLVKALLQQQRLQAATA</sequence>
<reference evidence="1 2" key="1">
    <citation type="submission" date="2021-08" db="EMBL/GenBank/DDBJ databases">
        <title>Collinsella faecalis sp. nov. isolated from swine faeces.</title>
        <authorList>
            <person name="Oh B.S."/>
            <person name="Lee J.H."/>
        </authorList>
    </citation>
    <scope>NUCLEOTIDE SEQUENCE [LARGE SCALE GENOMIC DNA]</scope>
    <source>
        <strain evidence="1 2">AGMB00827</strain>
    </source>
</reference>
<accession>A0ABS7MLP5</accession>
<protein>
    <submittedName>
        <fullName evidence="1">Uncharacterized protein</fullName>
    </submittedName>
</protein>
<name>A0ABS7MLP5_9ACTN</name>
<evidence type="ECO:0000313" key="2">
    <source>
        <dbReference type="Proteomes" id="UP000700908"/>
    </source>
</evidence>
<comment type="caution">
    <text evidence="1">The sequence shown here is derived from an EMBL/GenBank/DDBJ whole genome shotgun (WGS) entry which is preliminary data.</text>
</comment>
<keyword evidence="2" id="KW-1185">Reference proteome</keyword>
<gene>
    <name evidence="1" type="ORF">K6V98_07995</name>
</gene>